<sequence>MRFEQRRGHYMILERNPPLTRGEVNETQYRMLKRCDVPGLLPVELEECDGKLILRYGLAGTRMLSEVMRASHWSMSQMMGALCRLAETLEECRLYLLDADRIRLQDEFIFMGENGQELKLTYVPIDMPTLYRSDDLERLIVRWMMRVKEPEGQVLQQILRIVSSPGFAPSALSRYARRYLSEAIGGVKLQAAAPPEFPRPIDQAMANSVSKPDKPSRSWELLQPVSSAPQSVSELWGDANEANERIDRLLAGTEATRLQSEKAGMDRGRWRIIIACIALFAAAIGWKFVYLSRPGQQSLLLCLCLTLVLGAAVMLLWNGPPGWLGKRERSEDDPSDREIEQSFRSSSAHEDDSEFERWSPPGLVSAAKLPDRRSEGVERDSGPAETIWMAAEDNPTALLAQRSSSLSQPYCLIWKSNGRESRIALQGDSLVIGRSAEVAQHVDDTVGISRAHVELIRISEQWKIKDLGSRNGTKLNDQPMAPYELYALQTGDCLSLADSQYCFEQMER</sequence>
<dbReference type="PROSITE" id="PS50006">
    <property type="entry name" value="FHA_DOMAIN"/>
    <property type="match status" value="1"/>
</dbReference>
<dbReference type="Pfam" id="PF19909">
    <property type="entry name" value="DUF6382"/>
    <property type="match status" value="1"/>
</dbReference>
<dbReference type="SMART" id="SM00240">
    <property type="entry name" value="FHA"/>
    <property type="match status" value="1"/>
</dbReference>
<feature type="domain" description="FHA" evidence="3">
    <location>
        <begin position="430"/>
        <end position="480"/>
    </location>
</feature>
<comment type="caution">
    <text evidence="4">The sequence shown here is derived from an EMBL/GenBank/DDBJ whole genome shotgun (WGS) entry which is preliminary data.</text>
</comment>
<gene>
    <name evidence="4" type="ORF">ACFO1S_15630</name>
</gene>
<dbReference type="EMBL" id="JBHSED010000035">
    <property type="protein sequence ID" value="MFC4304860.1"/>
    <property type="molecule type" value="Genomic_DNA"/>
</dbReference>
<reference evidence="5" key="1">
    <citation type="journal article" date="2019" name="Int. J. Syst. Evol. Microbiol.">
        <title>The Global Catalogue of Microorganisms (GCM) 10K type strain sequencing project: providing services to taxonomists for standard genome sequencing and annotation.</title>
        <authorList>
            <consortium name="The Broad Institute Genomics Platform"/>
            <consortium name="The Broad Institute Genome Sequencing Center for Infectious Disease"/>
            <person name="Wu L."/>
            <person name="Ma J."/>
        </authorList>
    </citation>
    <scope>NUCLEOTIDE SEQUENCE [LARGE SCALE GENOMIC DNA]</scope>
    <source>
        <strain evidence="5">CGMCC 4.1641</strain>
    </source>
</reference>
<protein>
    <submittedName>
        <fullName evidence="4">DUF6382 domain-containing protein</fullName>
    </submittedName>
</protein>
<dbReference type="InterPro" id="IPR000253">
    <property type="entry name" value="FHA_dom"/>
</dbReference>
<keyword evidence="2" id="KW-1133">Transmembrane helix</keyword>
<organism evidence="4 5">
    <name type="scientific">Cohnella boryungensis</name>
    <dbReference type="NCBI Taxonomy" id="768479"/>
    <lineage>
        <taxon>Bacteria</taxon>
        <taxon>Bacillati</taxon>
        <taxon>Bacillota</taxon>
        <taxon>Bacilli</taxon>
        <taxon>Bacillales</taxon>
        <taxon>Paenibacillaceae</taxon>
        <taxon>Cohnella</taxon>
    </lineage>
</organism>
<dbReference type="SUPFAM" id="SSF49879">
    <property type="entry name" value="SMAD/FHA domain"/>
    <property type="match status" value="1"/>
</dbReference>
<feature type="transmembrane region" description="Helical" evidence="2">
    <location>
        <begin position="298"/>
        <end position="317"/>
    </location>
</feature>
<dbReference type="Proteomes" id="UP001595755">
    <property type="component" value="Unassembled WGS sequence"/>
</dbReference>
<feature type="transmembrane region" description="Helical" evidence="2">
    <location>
        <begin position="272"/>
        <end position="292"/>
    </location>
</feature>
<dbReference type="CDD" id="cd00060">
    <property type="entry name" value="FHA"/>
    <property type="match status" value="1"/>
</dbReference>
<dbReference type="Pfam" id="PF00498">
    <property type="entry name" value="FHA"/>
    <property type="match status" value="1"/>
</dbReference>
<feature type="compositionally biased region" description="Basic and acidic residues" evidence="1">
    <location>
        <begin position="369"/>
        <end position="382"/>
    </location>
</feature>
<evidence type="ECO:0000259" key="3">
    <source>
        <dbReference type="PROSITE" id="PS50006"/>
    </source>
</evidence>
<accession>A0ABV8SCW3</accession>
<feature type="compositionally biased region" description="Basic and acidic residues" evidence="1">
    <location>
        <begin position="325"/>
        <end position="341"/>
    </location>
</feature>
<proteinExistence type="predicted"/>
<evidence type="ECO:0000313" key="4">
    <source>
        <dbReference type="EMBL" id="MFC4304860.1"/>
    </source>
</evidence>
<evidence type="ECO:0000256" key="1">
    <source>
        <dbReference type="SAM" id="MobiDB-lite"/>
    </source>
</evidence>
<dbReference type="InterPro" id="IPR045962">
    <property type="entry name" value="DUF6382"/>
</dbReference>
<evidence type="ECO:0000313" key="5">
    <source>
        <dbReference type="Proteomes" id="UP001595755"/>
    </source>
</evidence>
<dbReference type="Gene3D" id="2.60.200.20">
    <property type="match status" value="1"/>
</dbReference>
<dbReference type="InterPro" id="IPR008984">
    <property type="entry name" value="SMAD_FHA_dom_sf"/>
</dbReference>
<keyword evidence="2" id="KW-0812">Transmembrane</keyword>
<keyword evidence="5" id="KW-1185">Reference proteome</keyword>
<evidence type="ECO:0000256" key="2">
    <source>
        <dbReference type="SAM" id="Phobius"/>
    </source>
</evidence>
<name>A0ABV8SCW3_9BACL</name>
<feature type="region of interest" description="Disordered" evidence="1">
    <location>
        <begin position="325"/>
        <end position="384"/>
    </location>
</feature>
<keyword evidence="2" id="KW-0472">Membrane</keyword>